<name>A0ABP0HBP7_9DINO</name>
<evidence type="ECO:0000313" key="3">
    <source>
        <dbReference type="Proteomes" id="UP001642484"/>
    </source>
</evidence>
<protein>
    <submittedName>
        <fullName evidence="2">Uncharacterized protein</fullName>
    </submittedName>
</protein>
<keyword evidence="3" id="KW-1185">Reference proteome</keyword>
<dbReference type="Proteomes" id="UP001642484">
    <property type="component" value="Unassembled WGS sequence"/>
</dbReference>
<evidence type="ECO:0000256" key="1">
    <source>
        <dbReference type="SAM" id="MobiDB-lite"/>
    </source>
</evidence>
<reference evidence="2 3" key="1">
    <citation type="submission" date="2024-02" db="EMBL/GenBank/DDBJ databases">
        <authorList>
            <person name="Chen Y."/>
            <person name="Shah S."/>
            <person name="Dougan E. K."/>
            <person name="Thang M."/>
            <person name="Chan C."/>
        </authorList>
    </citation>
    <scope>NUCLEOTIDE SEQUENCE [LARGE SCALE GENOMIC DNA]</scope>
</reference>
<organism evidence="2 3">
    <name type="scientific">Durusdinium trenchii</name>
    <dbReference type="NCBI Taxonomy" id="1381693"/>
    <lineage>
        <taxon>Eukaryota</taxon>
        <taxon>Sar</taxon>
        <taxon>Alveolata</taxon>
        <taxon>Dinophyceae</taxon>
        <taxon>Suessiales</taxon>
        <taxon>Symbiodiniaceae</taxon>
        <taxon>Durusdinium</taxon>
    </lineage>
</organism>
<evidence type="ECO:0000313" key="2">
    <source>
        <dbReference type="EMBL" id="CAK8987213.1"/>
    </source>
</evidence>
<sequence>MSDLDVIAQSWPGARAPRSLLRPVPPAPQVRPLEVECMASPLLLPAALDLENLRCDSDPEAKRPASPSLLSTGLEDSEGEEREDILHLGLQKLSLPLAWDLGHLLCDLMWVCCFSMFPGNPSKTCEAL</sequence>
<dbReference type="EMBL" id="CAXAMN010000237">
    <property type="protein sequence ID" value="CAK8987213.1"/>
    <property type="molecule type" value="Genomic_DNA"/>
</dbReference>
<accession>A0ABP0HBP7</accession>
<feature type="region of interest" description="Disordered" evidence="1">
    <location>
        <begin position="55"/>
        <end position="77"/>
    </location>
</feature>
<proteinExistence type="predicted"/>
<comment type="caution">
    <text evidence="2">The sequence shown here is derived from an EMBL/GenBank/DDBJ whole genome shotgun (WGS) entry which is preliminary data.</text>
</comment>
<gene>
    <name evidence="2" type="ORF">CCMP2556_LOCUS794</name>
</gene>